<dbReference type="Pfam" id="PF26181">
    <property type="entry name" value="Ig_NUP210_13th"/>
    <property type="match status" value="1"/>
</dbReference>
<dbReference type="OrthoDB" id="361283at2759"/>
<dbReference type="InterPro" id="IPR045197">
    <property type="entry name" value="NUP210-like"/>
</dbReference>
<comment type="similarity">
    <text evidence="2">Belongs to the NUP210 family.</text>
</comment>
<keyword evidence="12" id="KW-1185">Reference proteome</keyword>
<feature type="compositionally biased region" description="Basic residues" evidence="9">
    <location>
        <begin position="1902"/>
        <end position="1911"/>
    </location>
</feature>
<dbReference type="InterPro" id="IPR055096">
    <property type="entry name" value="Ig_NUP210_1st"/>
</dbReference>
<dbReference type="InterPro" id="IPR056897">
    <property type="entry name" value="Ig_NUP210_4th"/>
</dbReference>
<dbReference type="InterPro" id="IPR056898">
    <property type="entry name" value="Ig_NUP210_6th"/>
</dbReference>
<dbReference type="InterPro" id="IPR003343">
    <property type="entry name" value="Big_2"/>
</dbReference>
<dbReference type="InterPro" id="IPR055094">
    <property type="entry name" value="NUP210_Ig15"/>
</dbReference>
<dbReference type="InterPro" id="IPR008964">
    <property type="entry name" value="Invasin/intimin_cell_adhesion"/>
</dbReference>
<dbReference type="GO" id="GO:0005643">
    <property type="term" value="C:nuclear pore"/>
    <property type="evidence" value="ECO:0007669"/>
    <property type="project" value="TreeGrafter"/>
</dbReference>
<keyword evidence="4" id="KW-0732">Signal</keyword>
<reference evidence="13" key="1">
    <citation type="submission" date="2025-08" db="UniProtKB">
        <authorList>
            <consortium name="RefSeq"/>
        </authorList>
    </citation>
    <scope>IDENTIFICATION</scope>
    <source>
        <tissue evidence="13">Gonads</tissue>
    </source>
</reference>
<dbReference type="KEGG" id="lak:106154930"/>
<dbReference type="InterPro" id="IPR055098">
    <property type="entry name" value="Ig_NUP210_3rd"/>
</dbReference>
<dbReference type="Pfam" id="PF24902">
    <property type="entry name" value="Ig_NUP210_9th"/>
    <property type="match status" value="1"/>
</dbReference>
<feature type="transmembrane region" description="Helical" evidence="10">
    <location>
        <begin position="1816"/>
        <end position="1837"/>
    </location>
</feature>
<gene>
    <name evidence="13" type="primary">LOC106154930</name>
</gene>
<evidence type="ECO:0000256" key="1">
    <source>
        <dbReference type="ARBA" id="ARBA00004590"/>
    </source>
</evidence>
<dbReference type="Pfam" id="PF24935">
    <property type="entry name" value="Ig_NUP210_6th"/>
    <property type="match status" value="1"/>
</dbReference>
<evidence type="ECO:0000256" key="3">
    <source>
        <dbReference type="ARBA" id="ARBA00022692"/>
    </source>
</evidence>
<sequence length="1911" mass="210261">MAPTYEVKVLLTLIWFLANSTILFAAKLNVPKVLLPYYSSVATNFTLEVSEGCYTWRSSRPEVATVIPLGVQDPSQCSKEAVVSANSKSPHRMTTIVLAEDSVSGQILRCDIIVDVIHKIEIETTTRELYLEDSPEAFTVRALDEEGNTFSSLEGVAFKWNLISDTDVDSSSIIDAHNVLRIQTFTESVYETPPHIGKMEAIGMQGHMILVHGIKTGSAKVQARLSDPAYKSVNPVVVRLIVVANLVLSPPDVYLLKYSQVKYTVELIRQGKAQDIPMPSQQYYLELLDNKICSLDRTTSTVTATQLGDTELVLKDRNINIKDTFHQPTAGIHVVNPGYLGFVALPGRKWVLETNREYVILIEIYDIDSHRIHPSDNVRIDSVFPEEYIKVKHSMVNGSYHIVHTVKKGLTEISGKLKAIITQDGKEFMLVPPIEGMQEVEIYDPIQVEPPILVFPWDPITRASYQYTLKATGGSGNYTWTSSKSSVAAVNVKGEITTANIGETAVTAADVRNTAHTGSSKVYVLPPVDLQFIPSKVEAELGSNLDLPLALFADTAKGERYIFNDCRKVPINVTVMDTAVFEEVDETLPLLPDSCMTVRVRALRLGHTKIVAEYSYAQVKLRSVITIAAYKPLQAIDPESVAVVTLGASKEVIFDGGPQPWVLDSSTYFRTLTPEKSDVLSIVHLPGHGTQKTLHIFHVLCRGLEEQELTVSVGNGKTAQNLFPAVATASIRFACAPPVGLHLQPDIKQADIGLPPCPISLDSAEPIPVHCYKNLDILVTVTDSQGRKFDNFSSLVFDWDVSDHSLASLDSLQGVDTDVTVLETGRKLVRCFKTLYMKEKLGSLTVTATVQRYDRKYFTLARITYEESIDPPISRSLELMLVEDSVIVPAFISIFNHPSNKVSLKVEKGSGHFKISSVPPNIAQVSYDGKKKIVQVSPVHDGFLAITAFDLCLDQPQHARSEVSISGVSLIQVKVVDKVELGRKIVASVRVLDHDGKPLAASYFPLMNLKPQTGSEIISVRPDHTEEFTAFYIVHGLSLGQTSLSYLANLKSGELISSEPKDIQVFPPLRLDPRNITLIIGAQFQVTSYGGPQPQSTVDYSILDPNIASISSGGLIDAESLGDTTVVGKAVGMDSETGETVIYSQDQVTVYVVQLAGINVFAPLTRLQTGTEMPLYAMGMNEHETPFTFGTAVPPLSFYWTINNKEVVELKSVYYKSNLHVPAESNFATHLFARKEGHVTVKLVAKPHPDSMLQLKEGVKLEDEVQIQVFGELRLISPASCDGHLIMTPNTETVVKTNRDGTARVTYKIIREKGDSKTSSPLVSVSETGQVTSGLISGQATLLVTAHEDFGVNQTLVILIKVKPVSYLMFNLDTVIRTSEGHLHTIPVGTTLRYTISYHDDVGEKFYAVNTKLKYRPSRFDLLQVSPGSVNGTLVARTTDVGLTVLKVWDKLNPRTSDYIKINVGYAIQPMQAEVVLGEVICLHSSILSEQGYRGEWSAEGSALTVNPRSGIAVATQVGKTFVHYTVSNDISTYTEIIVAPVQSIHIVQDNLKSLTNVVSRSRSWSIPVILSKEQGIGTGNIMGSNCSGILSSEKFQGMFPYRCELTMSRAHSALSVGDLFKVSPDFDSQTGQYSCKVTQVDNDLLQQEISTLETDVQLQVTVTQREHQPKVMSTLLSVPFYPAFHVMTTELLLSNLQPLSSIRVSSVRPVRDEIKVVASDPSLLEILSQEVDSQTPTIVHYPVRLLEKVALWELENLELRVELTNGLTGQHHAVPVRVKLIGQRQDGLGVPQIEGQKDSGWSSLLTVIGHHYQTWLFMLLCIIATISAIVIGYHAVMGQKYSAAPPQSGAFLQPGSPPTSPYYAQSPAYPSWQRTPSPGRPSLWSSGYDPQDSVDTSFIKRSPHHRSPYQ</sequence>
<organism evidence="12 13">
    <name type="scientific">Lingula anatina</name>
    <name type="common">Brachiopod</name>
    <name type="synonym">Lingula unguis</name>
    <dbReference type="NCBI Taxonomy" id="7574"/>
    <lineage>
        <taxon>Eukaryota</taxon>
        <taxon>Metazoa</taxon>
        <taxon>Spiralia</taxon>
        <taxon>Lophotrochozoa</taxon>
        <taxon>Brachiopoda</taxon>
        <taxon>Linguliformea</taxon>
        <taxon>Lingulata</taxon>
        <taxon>Lingulida</taxon>
        <taxon>Linguloidea</taxon>
        <taxon>Lingulidae</taxon>
        <taxon>Lingula</taxon>
    </lineage>
</organism>
<dbReference type="InterPro" id="IPR055099">
    <property type="entry name" value="Ig_NUP210_7th"/>
</dbReference>
<dbReference type="SMART" id="SM00635">
    <property type="entry name" value="BID_2"/>
    <property type="match status" value="2"/>
</dbReference>
<evidence type="ECO:0000256" key="8">
    <source>
        <dbReference type="ARBA" id="ARBA00023242"/>
    </source>
</evidence>
<feature type="region of interest" description="Disordered" evidence="9">
    <location>
        <begin position="1853"/>
        <end position="1911"/>
    </location>
</feature>
<evidence type="ECO:0000256" key="9">
    <source>
        <dbReference type="SAM" id="MobiDB-lite"/>
    </source>
</evidence>
<dbReference type="Pfam" id="PF22963">
    <property type="entry name" value="Ig_NUP210_3rd"/>
    <property type="match status" value="1"/>
</dbReference>
<dbReference type="InParanoid" id="A0A1S3HFU0"/>
<dbReference type="Pfam" id="PF02368">
    <property type="entry name" value="Big_2"/>
    <property type="match status" value="1"/>
</dbReference>
<protein>
    <submittedName>
        <fullName evidence="13">Nuclear pore membrane glycoprotein 210</fullName>
    </submittedName>
</protein>
<evidence type="ECO:0000256" key="7">
    <source>
        <dbReference type="ARBA" id="ARBA00023180"/>
    </source>
</evidence>
<feature type="domain" description="BIG2" evidence="11">
    <location>
        <begin position="1065"/>
        <end position="1140"/>
    </location>
</feature>
<dbReference type="PANTHER" id="PTHR23019">
    <property type="entry name" value="NUCLEAR PORE MEMBRANE GLYCOPROTEIN GP210-RELATED"/>
    <property type="match status" value="1"/>
</dbReference>
<evidence type="ECO:0000256" key="5">
    <source>
        <dbReference type="ARBA" id="ARBA00022989"/>
    </source>
</evidence>
<dbReference type="Pfam" id="PF22959">
    <property type="entry name" value="Ig_NUP210_15th"/>
    <property type="match status" value="1"/>
</dbReference>
<dbReference type="SUPFAM" id="SSF49373">
    <property type="entry name" value="Invasin/intimin cell-adhesion fragments"/>
    <property type="match status" value="1"/>
</dbReference>
<dbReference type="InterPro" id="IPR058779">
    <property type="entry name" value="Ig_NUP210_13th"/>
</dbReference>
<dbReference type="Pfam" id="PF22962">
    <property type="entry name" value="Ig_NUP210_7th"/>
    <property type="match status" value="1"/>
</dbReference>
<dbReference type="InterPro" id="IPR055095">
    <property type="entry name" value="NUP210_Ig_C"/>
</dbReference>
<keyword evidence="7" id="KW-0325">Glycoprotein</keyword>
<evidence type="ECO:0000313" key="12">
    <source>
        <dbReference type="Proteomes" id="UP000085678"/>
    </source>
</evidence>
<dbReference type="Pfam" id="PF26182">
    <property type="entry name" value="Ig_NUP210_5th"/>
    <property type="match status" value="1"/>
</dbReference>
<feature type="domain" description="BIG2" evidence="11">
    <location>
        <begin position="442"/>
        <end position="525"/>
    </location>
</feature>
<comment type="subcellular location">
    <subcellularLocation>
        <location evidence="1">Nucleus membrane</location>
        <topology evidence="1">Single-pass membrane protein</topology>
    </subcellularLocation>
</comment>
<dbReference type="STRING" id="7574.A0A1S3HFU0"/>
<evidence type="ECO:0000256" key="6">
    <source>
        <dbReference type="ARBA" id="ARBA00023136"/>
    </source>
</evidence>
<keyword evidence="3 10" id="KW-0812">Transmembrane</keyword>
<dbReference type="GO" id="GO:0031965">
    <property type="term" value="C:nuclear membrane"/>
    <property type="evidence" value="ECO:0007669"/>
    <property type="project" value="UniProtKB-SubCell"/>
</dbReference>
<dbReference type="GeneID" id="106154930"/>
<dbReference type="Pfam" id="PF25354">
    <property type="entry name" value="Ig_NUP210_16th"/>
    <property type="match status" value="1"/>
</dbReference>
<dbReference type="PANTHER" id="PTHR23019:SF0">
    <property type="entry name" value="NUCLEAR PORE MEMBRANE GLYCOPROTEIN 210"/>
    <property type="match status" value="1"/>
</dbReference>
<dbReference type="Pfam" id="PF24991">
    <property type="entry name" value="Ig_NUP210_4th"/>
    <property type="match status" value="1"/>
</dbReference>
<dbReference type="Proteomes" id="UP000085678">
    <property type="component" value="Unplaced"/>
</dbReference>
<keyword evidence="6 10" id="KW-0472">Membrane</keyword>
<dbReference type="InterPro" id="IPR056899">
    <property type="entry name" value="Ig_NUP210_9th"/>
</dbReference>
<accession>A0A1S3HFU0</accession>
<keyword evidence="8" id="KW-0539">Nucleus</keyword>
<dbReference type="FunCoup" id="A0A1S3HFU0">
    <property type="interactions" value="1711"/>
</dbReference>
<evidence type="ECO:0000256" key="2">
    <source>
        <dbReference type="ARBA" id="ARBA00007313"/>
    </source>
</evidence>
<dbReference type="Pfam" id="PF26183">
    <property type="entry name" value="Ig_NUP210_14th"/>
    <property type="match status" value="1"/>
</dbReference>
<dbReference type="InterPro" id="IPR055097">
    <property type="entry name" value="Ig_NUP210_2nd"/>
</dbReference>
<dbReference type="Pfam" id="PF22969">
    <property type="entry name" value="Ig_NUP210_2nd"/>
    <property type="match status" value="1"/>
</dbReference>
<evidence type="ECO:0000256" key="4">
    <source>
        <dbReference type="ARBA" id="ARBA00022729"/>
    </source>
</evidence>
<evidence type="ECO:0000256" key="10">
    <source>
        <dbReference type="SAM" id="Phobius"/>
    </source>
</evidence>
<evidence type="ECO:0000259" key="11">
    <source>
        <dbReference type="SMART" id="SM00635"/>
    </source>
</evidence>
<name>A0A1S3HFU0_LINAN</name>
<dbReference type="Pfam" id="PF22967">
    <property type="entry name" value="Ig_NUP210_1st"/>
    <property type="match status" value="1"/>
</dbReference>
<proteinExistence type="inferred from homology"/>
<keyword evidence="5 10" id="KW-1133">Transmembrane helix</keyword>
<dbReference type="Pfam" id="PF26184">
    <property type="entry name" value="Ig_NUP210_8th"/>
    <property type="match status" value="1"/>
</dbReference>
<dbReference type="Gene3D" id="2.60.40.1080">
    <property type="match status" value="1"/>
</dbReference>
<evidence type="ECO:0000313" key="13">
    <source>
        <dbReference type="RefSeq" id="XP_013384948.1"/>
    </source>
</evidence>
<dbReference type="InterPro" id="IPR057586">
    <property type="entry name" value="Ig_NUP210_16th"/>
</dbReference>
<dbReference type="Pfam" id="PF22957">
    <property type="entry name" value="NUP210_Ig"/>
    <property type="match status" value="1"/>
</dbReference>
<dbReference type="RefSeq" id="XP_013384948.1">
    <property type="nucleotide sequence ID" value="XM_013529494.1"/>
</dbReference>